<name>A0A9W6HZG8_9ACTN</name>
<protein>
    <submittedName>
        <fullName evidence="2">DUF397 domain-containing protein</fullName>
    </submittedName>
</protein>
<gene>
    <name evidence="2" type="ORF">GCM10017600_19090</name>
</gene>
<dbReference type="EMBL" id="BSEV01000002">
    <property type="protein sequence ID" value="GLK08504.1"/>
    <property type="molecule type" value="Genomic_DNA"/>
</dbReference>
<feature type="domain" description="DUF397" evidence="1">
    <location>
        <begin position="10"/>
        <end position="61"/>
    </location>
</feature>
<evidence type="ECO:0000313" key="2">
    <source>
        <dbReference type="EMBL" id="GLK08504.1"/>
    </source>
</evidence>
<dbReference type="Pfam" id="PF04149">
    <property type="entry name" value="DUF397"/>
    <property type="match status" value="1"/>
</dbReference>
<keyword evidence="3" id="KW-1185">Reference proteome</keyword>
<sequence length="71" mass="7831">MQQPHPSDGHWRKSSLSADGPSCVEVAFIDDSVAVRDTKNRQGGTLTFRHDTWTAFVSGIKQGGFDDLVLR</sequence>
<proteinExistence type="predicted"/>
<organism evidence="2 3">
    <name type="scientific">Streptosporangium carneum</name>
    <dbReference type="NCBI Taxonomy" id="47481"/>
    <lineage>
        <taxon>Bacteria</taxon>
        <taxon>Bacillati</taxon>
        <taxon>Actinomycetota</taxon>
        <taxon>Actinomycetes</taxon>
        <taxon>Streptosporangiales</taxon>
        <taxon>Streptosporangiaceae</taxon>
        <taxon>Streptosporangium</taxon>
    </lineage>
</organism>
<dbReference type="Proteomes" id="UP001143474">
    <property type="component" value="Unassembled WGS sequence"/>
</dbReference>
<reference evidence="2" key="1">
    <citation type="journal article" date="2014" name="Int. J. Syst. Evol. Microbiol.">
        <title>Complete genome sequence of Corynebacterium casei LMG S-19264T (=DSM 44701T), isolated from a smear-ripened cheese.</title>
        <authorList>
            <consortium name="US DOE Joint Genome Institute (JGI-PGF)"/>
            <person name="Walter F."/>
            <person name="Albersmeier A."/>
            <person name="Kalinowski J."/>
            <person name="Ruckert C."/>
        </authorList>
    </citation>
    <scope>NUCLEOTIDE SEQUENCE</scope>
    <source>
        <strain evidence="2">VKM Ac-2007</strain>
    </source>
</reference>
<dbReference type="RefSeq" id="WP_271216979.1">
    <property type="nucleotide sequence ID" value="NZ_BAAAVD010000064.1"/>
</dbReference>
<accession>A0A9W6HZG8</accession>
<dbReference type="AlphaFoldDB" id="A0A9W6HZG8"/>
<reference evidence="2" key="2">
    <citation type="submission" date="2023-01" db="EMBL/GenBank/DDBJ databases">
        <authorList>
            <person name="Sun Q."/>
            <person name="Evtushenko L."/>
        </authorList>
    </citation>
    <scope>NUCLEOTIDE SEQUENCE</scope>
    <source>
        <strain evidence="2">VKM Ac-2007</strain>
    </source>
</reference>
<evidence type="ECO:0000259" key="1">
    <source>
        <dbReference type="Pfam" id="PF04149"/>
    </source>
</evidence>
<evidence type="ECO:0000313" key="3">
    <source>
        <dbReference type="Proteomes" id="UP001143474"/>
    </source>
</evidence>
<comment type="caution">
    <text evidence="2">The sequence shown here is derived from an EMBL/GenBank/DDBJ whole genome shotgun (WGS) entry which is preliminary data.</text>
</comment>
<dbReference type="InterPro" id="IPR007278">
    <property type="entry name" value="DUF397"/>
</dbReference>